<proteinExistence type="predicted"/>
<dbReference type="Proteomes" id="UP000314294">
    <property type="component" value="Unassembled WGS sequence"/>
</dbReference>
<dbReference type="EMBL" id="SRLO01000176">
    <property type="protein sequence ID" value="TNN69390.1"/>
    <property type="molecule type" value="Genomic_DNA"/>
</dbReference>
<sequence>MYAEARGQDLLGRVFLTDAGFEELAADPLVHADGLGDFLHVGPALVDGTQRSDCPLTFGRFVAADQDAVRLRQILHRCSFCKEFWVGQQLQQRHKNNNFRHPQNNGYTSTILRAHASIYFKSAARPFPIPKVLALMRDSLMSTTVTVISGHMWAMMLHVGPPTYPAPMQQILFI</sequence>
<gene>
    <name evidence="1" type="ORF">EYF80_020391</name>
</gene>
<keyword evidence="2" id="KW-1185">Reference proteome</keyword>
<accession>A0A4Z2HUT6</accession>
<dbReference type="AlphaFoldDB" id="A0A4Z2HUT6"/>
<reference evidence="1 2" key="1">
    <citation type="submission" date="2019-03" db="EMBL/GenBank/DDBJ databases">
        <title>First draft genome of Liparis tanakae, snailfish: a comprehensive survey of snailfish specific genes.</title>
        <authorList>
            <person name="Kim W."/>
            <person name="Song I."/>
            <person name="Jeong J.-H."/>
            <person name="Kim D."/>
            <person name="Kim S."/>
            <person name="Ryu S."/>
            <person name="Song J.Y."/>
            <person name="Lee S.K."/>
        </authorList>
    </citation>
    <scope>NUCLEOTIDE SEQUENCE [LARGE SCALE GENOMIC DNA]</scope>
    <source>
        <tissue evidence="1">Muscle</tissue>
    </source>
</reference>
<protein>
    <submittedName>
        <fullName evidence="1">Uncharacterized protein</fullName>
    </submittedName>
</protein>
<name>A0A4Z2HUT6_9TELE</name>
<organism evidence="1 2">
    <name type="scientific">Liparis tanakae</name>
    <name type="common">Tanaka's snailfish</name>
    <dbReference type="NCBI Taxonomy" id="230148"/>
    <lineage>
        <taxon>Eukaryota</taxon>
        <taxon>Metazoa</taxon>
        <taxon>Chordata</taxon>
        <taxon>Craniata</taxon>
        <taxon>Vertebrata</taxon>
        <taxon>Euteleostomi</taxon>
        <taxon>Actinopterygii</taxon>
        <taxon>Neopterygii</taxon>
        <taxon>Teleostei</taxon>
        <taxon>Neoteleostei</taxon>
        <taxon>Acanthomorphata</taxon>
        <taxon>Eupercaria</taxon>
        <taxon>Perciformes</taxon>
        <taxon>Cottioidei</taxon>
        <taxon>Cottales</taxon>
        <taxon>Liparidae</taxon>
        <taxon>Liparis</taxon>
    </lineage>
</organism>
<evidence type="ECO:0000313" key="1">
    <source>
        <dbReference type="EMBL" id="TNN69390.1"/>
    </source>
</evidence>
<evidence type="ECO:0000313" key="2">
    <source>
        <dbReference type="Proteomes" id="UP000314294"/>
    </source>
</evidence>
<comment type="caution">
    <text evidence="1">The sequence shown here is derived from an EMBL/GenBank/DDBJ whole genome shotgun (WGS) entry which is preliminary data.</text>
</comment>